<feature type="region of interest" description="Disordered" evidence="1">
    <location>
        <begin position="31"/>
        <end position="73"/>
    </location>
</feature>
<protein>
    <submittedName>
        <fullName evidence="2">Uncharacterized protein</fullName>
    </submittedName>
</protein>
<feature type="compositionally biased region" description="Pro residues" evidence="1">
    <location>
        <begin position="34"/>
        <end position="47"/>
    </location>
</feature>
<keyword evidence="3" id="KW-1185">Reference proteome</keyword>
<evidence type="ECO:0000313" key="3">
    <source>
        <dbReference type="Proteomes" id="UP001066276"/>
    </source>
</evidence>
<evidence type="ECO:0000256" key="1">
    <source>
        <dbReference type="SAM" id="MobiDB-lite"/>
    </source>
</evidence>
<evidence type="ECO:0000313" key="2">
    <source>
        <dbReference type="EMBL" id="KAJ1119953.1"/>
    </source>
</evidence>
<proteinExistence type="predicted"/>
<comment type="caution">
    <text evidence="2">The sequence shown here is derived from an EMBL/GenBank/DDBJ whole genome shotgun (WGS) entry which is preliminary data.</text>
</comment>
<dbReference type="EMBL" id="JANPWB010000012">
    <property type="protein sequence ID" value="KAJ1119953.1"/>
    <property type="molecule type" value="Genomic_DNA"/>
</dbReference>
<sequence length="206" mass="21291">MTGEGGVPQLVDPLSFLLLHSWAPGSVFVLPGGPARPPVESRPPARPQPLLRTRKGPRGEQAAAAVFPSSPGRFTSVLRARQDGWGIQASRPAPAGQCRGRAAHPVSSSSASRPQGSAAGARSRPPQGLSPFFQPAAHAISSAIGLASAQPGASRSPSCFPFPGSARSPRGHKVQDLRFFPPCATPARPRVTGVSEMASFSSLGPR</sequence>
<name>A0AAV7P2S6_PLEWA</name>
<organism evidence="2 3">
    <name type="scientific">Pleurodeles waltl</name>
    <name type="common">Iberian ribbed newt</name>
    <dbReference type="NCBI Taxonomy" id="8319"/>
    <lineage>
        <taxon>Eukaryota</taxon>
        <taxon>Metazoa</taxon>
        <taxon>Chordata</taxon>
        <taxon>Craniata</taxon>
        <taxon>Vertebrata</taxon>
        <taxon>Euteleostomi</taxon>
        <taxon>Amphibia</taxon>
        <taxon>Batrachia</taxon>
        <taxon>Caudata</taxon>
        <taxon>Salamandroidea</taxon>
        <taxon>Salamandridae</taxon>
        <taxon>Pleurodelinae</taxon>
        <taxon>Pleurodeles</taxon>
    </lineage>
</organism>
<reference evidence="2" key="1">
    <citation type="journal article" date="2022" name="bioRxiv">
        <title>Sequencing and chromosome-scale assembly of the giantPleurodeles waltlgenome.</title>
        <authorList>
            <person name="Brown T."/>
            <person name="Elewa A."/>
            <person name="Iarovenko S."/>
            <person name="Subramanian E."/>
            <person name="Araus A.J."/>
            <person name="Petzold A."/>
            <person name="Susuki M."/>
            <person name="Suzuki K.-i.T."/>
            <person name="Hayashi T."/>
            <person name="Toyoda A."/>
            <person name="Oliveira C."/>
            <person name="Osipova E."/>
            <person name="Leigh N.D."/>
            <person name="Simon A."/>
            <person name="Yun M.H."/>
        </authorList>
    </citation>
    <scope>NUCLEOTIDE SEQUENCE</scope>
    <source>
        <strain evidence="2">20211129_DDA</strain>
        <tissue evidence="2">Liver</tissue>
    </source>
</reference>
<feature type="compositionally biased region" description="Low complexity" evidence="1">
    <location>
        <begin position="103"/>
        <end position="124"/>
    </location>
</feature>
<dbReference type="AlphaFoldDB" id="A0AAV7P2S6"/>
<gene>
    <name evidence="2" type="ORF">NDU88_008136</name>
</gene>
<accession>A0AAV7P2S6</accession>
<dbReference type="Proteomes" id="UP001066276">
    <property type="component" value="Chromosome 8"/>
</dbReference>
<feature type="region of interest" description="Disordered" evidence="1">
    <location>
        <begin position="85"/>
        <end position="133"/>
    </location>
</feature>
<feature type="region of interest" description="Disordered" evidence="1">
    <location>
        <begin position="146"/>
        <end position="173"/>
    </location>
</feature>